<gene>
    <name evidence="1" type="ORF">PHIM7_206</name>
</gene>
<organism evidence="1 2">
    <name type="scientific">Sinorhizobium phage phiM7</name>
    <dbReference type="NCBI Taxonomy" id="1647403"/>
    <lineage>
        <taxon>Viruses</taxon>
        <taxon>Duplodnaviria</taxon>
        <taxon>Heunggongvirae</taxon>
        <taxon>Uroviricota</taxon>
        <taxon>Caudoviricetes</taxon>
        <taxon>Emdodecavirus</taxon>
        <taxon>Emdodecavirus M7</taxon>
    </lineage>
</organism>
<evidence type="ECO:0000313" key="1">
    <source>
        <dbReference type="EMBL" id="AKF12751.1"/>
    </source>
</evidence>
<proteinExistence type="predicted"/>
<keyword evidence="2" id="KW-1185">Reference proteome</keyword>
<sequence length="83" mass="9767">MFPVVLNEMMLRQLDAFVETGVFAKHKKAFVENELLVLYMNGEDLVTWLRALTPLKKHAELDKLRFEVEEAAELYYAMCDERD</sequence>
<accession>A0A0F6WBT0</accession>
<dbReference type="Proteomes" id="UP000221947">
    <property type="component" value="Segment"/>
</dbReference>
<dbReference type="EMBL" id="KR052480">
    <property type="protein sequence ID" value="AKF12751.1"/>
    <property type="molecule type" value="Genomic_DNA"/>
</dbReference>
<protein>
    <submittedName>
        <fullName evidence="1">Uncharacterized protein</fullName>
    </submittedName>
</protein>
<name>A0A0F6WBT0_9CAUD</name>
<evidence type="ECO:0000313" key="2">
    <source>
        <dbReference type="Proteomes" id="UP000221947"/>
    </source>
</evidence>
<reference evidence="1 2" key="1">
    <citation type="submission" date="2015-04" db="EMBL/GenBank/DDBJ databases">
        <authorList>
            <person name="Schouten J.T."/>
            <person name="Crockett J.T."/>
            <person name="Hodson T.S."/>
            <person name="Hyde J.R."/>
            <person name="Smith T.A."/>
            <person name="Merrill B.D."/>
            <person name="Crook M.B."/>
            <person name="Griffitts J.S."/>
            <person name="Burnett S.H."/>
            <person name="Grose J.H."/>
            <person name="Breakwell D.P."/>
        </authorList>
    </citation>
    <scope>NUCLEOTIDE SEQUENCE [LARGE SCALE GENOMIC DNA]</scope>
</reference>